<proteinExistence type="predicted"/>
<accession>A0AAV7T6U9</accession>
<keyword evidence="3" id="KW-1185">Reference proteome</keyword>
<comment type="caution">
    <text evidence="2">The sequence shown here is derived from an EMBL/GenBank/DDBJ whole genome shotgun (WGS) entry which is preliminary data.</text>
</comment>
<sequence length="184" mass="20038">MRHVCRDPCEGRLQWCGKITLARVRERRRGDVVSRRCSSELGWCRVRPVRPLPTSLLHTRPSTQGCGHCSFACLGPHALIDTRGECAAGPQAPPTPLKRQGTSTTTPASGSTRIAARSCGWEIGGSNESAEERARLLREAKQFISKPYLALNDLADAEADQVDSSHAGDSHWGPQLTPRSADDI</sequence>
<evidence type="ECO:0000313" key="2">
    <source>
        <dbReference type="EMBL" id="KAJ1172249.1"/>
    </source>
</evidence>
<dbReference type="AlphaFoldDB" id="A0AAV7T6U9"/>
<evidence type="ECO:0000256" key="1">
    <source>
        <dbReference type="SAM" id="MobiDB-lite"/>
    </source>
</evidence>
<protein>
    <submittedName>
        <fullName evidence="2">Uncharacterized protein</fullName>
    </submittedName>
</protein>
<feature type="region of interest" description="Disordered" evidence="1">
    <location>
        <begin position="85"/>
        <end position="111"/>
    </location>
</feature>
<dbReference type="EMBL" id="JANPWB010000007">
    <property type="protein sequence ID" value="KAJ1172249.1"/>
    <property type="molecule type" value="Genomic_DNA"/>
</dbReference>
<name>A0AAV7T6U9_PLEWA</name>
<dbReference type="Proteomes" id="UP001066276">
    <property type="component" value="Chromosome 4_1"/>
</dbReference>
<organism evidence="2 3">
    <name type="scientific">Pleurodeles waltl</name>
    <name type="common">Iberian ribbed newt</name>
    <dbReference type="NCBI Taxonomy" id="8319"/>
    <lineage>
        <taxon>Eukaryota</taxon>
        <taxon>Metazoa</taxon>
        <taxon>Chordata</taxon>
        <taxon>Craniata</taxon>
        <taxon>Vertebrata</taxon>
        <taxon>Euteleostomi</taxon>
        <taxon>Amphibia</taxon>
        <taxon>Batrachia</taxon>
        <taxon>Caudata</taxon>
        <taxon>Salamandroidea</taxon>
        <taxon>Salamandridae</taxon>
        <taxon>Pleurodelinae</taxon>
        <taxon>Pleurodeles</taxon>
    </lineage>
</organism>
<feature type="region of interest" description="Disordered" evidence="1">
    <location>
        <begin position="158"/>
        <end position="184"/>
    </location>
</feature>
<evidence type="ECO:0000313" key="3">
    <source>
        <dbReference type="Proteomes" id="UP001066276"/>
    </source>
</evidence>
<reference evidence="2" key="1">
    <citation type="journal article" date="2022" name="bioRxiv">
        <title>Sequencing and chromosome-scale assembly of the giantPleurodeles waltlgenome.</title>
        <authorList>
            <person name="Brown T."/>
            <person name="Elewa A."/>
            <person name="Iarovenko S."/>
            <person name="Subramanian E."/>
            <person name="Araus A.J."/>
            <person name="Petzold A."/>
            <person name="Susuki M."/>
            <person name="Suzuki K.-i.T."/>
            <person name="Hayashi T."/>
            <person name="Toyoda A."/>
            <person name="Oliveira C."/>
            <person name="Osipova E."/>
            <person name="Leigh N.D."/>
            <person name="Simon A."/>
            <person name="Yun M.H."/>
        </authorList>
    </citation>
    <scope>NUCLEOTIDE SEQUENCE</scope>
    <source>
        <strain evidence="2">20211129_DDA</strain>
        <tissue evidence="2">Liver</tissue>
    </source>
</reference>
<feature type="compositionally biased region" description="Low complexity" evidence="1">
    <location>
        <begin position="101"/>
        <end position="111"/>
    </location>
</feature>
<gene>
    <name evidence="2" type="ORF">NDU88_004097</name>
</gene>